<feature type="compositionally biased region" description="Basic and acidic residues" evidence="9">
    <location>
        <begin position="353"/>
        <end position="362"/>
    </location>
</feature>
<dbReference type="InterPro" id="IPR001357">
    <property type="entry name" value="BRCT_dom"/>
</dbReference>
<dbReference type="InterPro" id="IPR039595">
    <property type="entry name" value="TE2IP/Rap1"/>
</dbReference>
<comment type="similarity">
    <text evidence="1 8">Belongs to the RAP1 family.</text>
</comment>
<keyword evidence="4" id="KW-0805">Transcription regulation</keyword>
<dbReference type="SUPFAM" id="SSF46689">
    <property type="entry name" value="Homeodomain-like"/>
    <property type="match status" value="1"/>
</dbReference>
<dbReference type="SMART" id="SM01014">
    <property type="entry name" value="ARID"/>
    <property type="match status" value="1"/>
</dbReference>
<dbReference type="Pfam" id="PF16589">
    <property type="entry name" value="BRCT_2"/>
    <property type="match status" value="1"/>
</dbReference>
<feature type="domain" description="ARID" evidence="10">
    <location>
        <begin position="253"/>
        <end position="346"/>
    </location>
</feature>
<keyword evidence="12" id="KW-1185">Reference proteome</keyword>
<evidence type="ECO:0000256" key="3">
    <source>
        <dbReference type="ARBA" id="ARBA00022895"/>
    </source>
</evidence>
<evidence type="ECO:0000256" key="2">
    <source>
        <dbReference type="ARBA" id="ARBA00022454"/>
    </source>
</evidence>
<comment type="function">
    <text evidence="8">Involved in the regulation of telomere length, clustering and has a specific role in telomere position effect (TPE).</text>
</comment>
<dbReference type="PANTHER" id="PTHR16466:SF6">
    <property type="entry name" value="TELOMERIC REPEAT-BINDING FACTOR 2-INTERACTING PROTEIN 1"/>
    <property type="match status" value="1"/>
</dbReference>
<organism evidence="11 12">
    <name type="scientific">Neonectria punicea</name>
    <dbReference type="NCBI Taxonomy" id="979145"/>
    <lineage>
        <taxon>Eukaryota</taxon>
        <taxon>Fungi</taxon>
        <taxon>Dikarya</taxon>
        <taxon>Ascomycota</taxon>
        <taxon>Pezizomycotina</taxon>
        <taxon>Sordariomycetes</taxon>
        <taxon>Hypocreomycetidae</taxon>
        <taxon>Hypocreales</taxon>
        <taxon>Nectriaceae</taxon>
        <taxon>Neonectria</taxon>
    </lineage>
</organism>
<evidence type="ECO:0000313" key="11">
    <source>
        <dbReference type="EMBL" id="KAK7415265.1"/>
    </source>
</evidence>
<keyword evidence="7 8" id="KW-0539">Nucleus</keyword>
<dbReference type="PROSITE" id="PS51011">
    <property type="entry name" value="ARID"/>
    <property type="match status" value="1"/>
</dbReference>
<feature type="region of interest" description="Disordered" evidence="9">
    <location>
        <begin position="352"/>
        <end position="632"/>
    </location>
</feature>
<dbReference type="Pfam" id="PF11626">
    <property type="entry name" value="Rap1_C"/>
    <property type="match status" value="1"/>
</dbReference>
<evidence type="ECO:0000256" key="9">
    <source>
        <dbReference type="SAM" id="MobiDB-lite"/>
    </source>
</evidence>
<dbReference type="CDD" id="cd16100">
    <property type="entry name" value="ARID"/>
    <property type="match status" value="1"/>
</dbReference>
<feature type="compositionally biased region" description="Low complexity" evidence="9">
    <location>
        <begin position="597"/>
        <end position="619"/>
    </location>
</feature>
<gene>
    <name evidence="11" type="ORF">QQX98_006014</name>
</gene>
<dbReference type="Pfam" id="PF08914">
    <property type="entry name" value="Myb_Rap1"/>
    <property type="match status" value="1"/>
</dbReference>
<feature type="compositionally biased region" description="Polar residues" evidence="9">
    <location>
        <begin position="521"/>
        <end position="537"/>
    </location>
</feature>
<comment type="caution">
    <text evidence="11">The sequence shown here is derived from an EMBL/GenBank/DDBJ whole genome shotgun (WGS) entry which is preliminary data.</text>
</comment>
<feature type="compositionally biased region" description="Acidic residues" evidence="9">
    <location>
        <begin position="238"/>
        <end position="248"/>
    </location>
</feature>
<feature type="compositionally biased region" description="Polar residues" evidence="9">
    <location>
        <begin position="558"/>
        <end position="567"/>
    </location>
</feature>
<dbReference type="EMBL" id="JAZAVJ010000086">
    <property type="protein sequence ID" value="KAK7415265.1"/>
    <property type="molecule type" value="Genomic_DNA"/>
</dbReference>
<evidence type="ECO:0000259" key="10">
    <source>
        <dbReference type="PROSITE" id="PS51011"/>
    </source>
</evidence>
<dbReference type="SUPFAM" id="SSF46774">
    <property type="entry name" value="ARID-like"/>
    <property type="match status" value="1"/>
</dbReference>
<dbReference type="Pfam" id="PF01388">
    <property type="entry name" value="ARID"/>
    <property type="match status" value="1"/>
</dbReference>
<dbReference type="SMART" id="SM00501">
    <property type="entry name" value="BRIGHT"/>
    <property type="match status" value="1"/>
</dbReference>
<evidence type="ECO:0000256" key="8">
    <source>
        <dbReference type="RuleBase" id="RU367107"/>
    </source>
</evidence>
<dbReference type="CDD" id="cd11655">
    <property type="entry name" value="rap1_myb-like"/>
    <property type="match status" value="1"/>
</dbReference>
<dbReference type="Gene3D" id="1.10.10.60">
    <property type="entry name" value="Homeodomain-like"/>
    <property type="match status" value="1"/>
</dbReference>
<dbReference type="Gene3D" id="1.10.150.60">
    <property type="entry name" value="ARID DNA-binding domain"/>
    <property type="match status" value="1"/>
</dbReference>
<keyword evidence="6" id="KW-0804">Transcription</keyword>
<comment type="subcellular location">
    <subcellularLocation>
        <location evidence="8">Nucleus</location>
    </subcellularLocation>
    <subcellularLocation>
        <location evidence="8">Chromosome</location>
        <location evidence="8">Telomere</location>
    </subcellularLocation>
</comment>
<comment type="subunit">
    <text evidence="8">Homodimer.</text>
</comment>
<feature type="region of interest" description="Disordered" evidence="9">
    <location>
        <begin position="174"/>
        <end position="259"/>
    </location>
</feature>
<feature type="compositionally biased region" description="Polar residues" evidence="9">
    <location>
        <begin position="497"/>
        <end position="510"/>
    </location>
</feature>
<reference evidence="11 12" key="1">
    <citation type="journal article" date="2025" name="Microbiol. Resour. Announc.">
        <title>Draft genome sequences for Neonectria magnoliae and Neonectria punicea, canker pathogens of Liriodendron tulipifera and Acer saccharum in West Virginia.</title>
        <authorList>
            <person name="Petronek H.M."/>
            <person name="Kasson M.T."/>
            <person name="Metheny A.M."/>
            <person name="Stauder C.M."/>
            <person name="Lovett B."/>
            <person name="Lynch S.C."/>
            <person name="Garnas J.R."/>
            <person name="Kasson L.R."/>
            <person name="Stajich J.E."/>
        </authorList>
    </citation>
    <scope>NUCLEOTIDE SEQUENCE [LARGE SCALE GENOMIC DNA]</scope>
    <source>
        <strain evidence="11 12">NRRL 64653</strain>
    </source>
</reference>
<dbReference type="InterPro" id="IPR001606">
    <property type="entry name" value="ARID_dom"/>
</dbReference>
<protein>
    <recommendedName>
        <fullName evidence="8">DNA-binding protein RAP1</fullName>
    </recommendedName>
</protein>
<dbReference type="Gene3D" id="1.10.10.2170">
    <property type="match status" value="1"/>
</dbReference>
<accession>A0ABR1H2I4</accession>
<dbReference type="Proteomes" id="UP001498476">
    <property type="component" value="Unassembled WGS sequence"/>
</dbReference>
<feature type="compositionally biased region" description="Low complexity" evidence="9">
    <location>
        <begin position="188"/>
        <end position="201"/>
    </location>
</feature>
<evidence type="ECO:0000256" key="1">
    <source>
        <dbReference type="ARBA" id="ARBA00010467"/>
    </source>
</evidence>
<dbReference type="InterPro" id="IPR009057">
    <property type="entry name" value="Homeodomain-like_sf"/>
</dbReference>
<proteinExistence type="inferred from homology"/>
<sequence length="753" mass="83641">MAAMTYNGVESAEGGNIFKDVKIWVAMRVPTRNSILEMITKNGGTVVPLEKHADILIADHARKDAPAGSYSWKFISDSVENGFIQLKDRYRIGRDPELPRPVGGGRGAKATRTPFTADEDAAAAKWALARTVDRTGNKIWQEFEIMYPRHTWQSWRNRFVKTLQALPMERLQQMAASAPEEPNRDEQQAQATVQPQPAQAVKEVAHRPAKRTSPPRVEPVEQPRPVPEPEPQAHDIGQDDGPDSDQPSDTESSTGRKVFHEDLNDYMITYGLDINTQPKIKGKTIDLYDLAEAVQPKQGDRPEELDEEDWAEVAGELGFSGQDEVIVAQLRQCYNECLVEFLKEMESFESGEVEIKVEDESHGPSPGPQDAPYIGELPEDPWTEDSPSRHTAAGALQSYERSSPPVAAKRSLDQRPLSSSGPLTKRRRYNKRTEIPSTPEMDRMGVSEASQHLPPLRRPHEDEDEDDDELQEEDQADETRESTVAQQESPLLGGTAKTMTPSQQLQTEALDTNPIPINLGKTRQNKTTGALTRPDSQSNERPEPGPSNQGRVHGSEEIVTTTQTPPSTAKEESKPRSRRSLPASFNTESRPKPSAPAPATAPTRTDAPTRSRSSTARATTEAKPAPSNRHDIDRWIQHYESLGFPRPIVVEGLKRTTLTPGAPASLVMQSLKDGADVPSHHEGIWTDRDDDDLALITSVDLRIPPSDTADERRYRKVRKATDRLMNKHGPARITLRKEFIEAQSPDNQGEPGS</sequence>
<keyword evidence="3 8" id="KW-0779">Telomere</keyword>
<dbReference type="InterPro" id="IPR021661">
    <property type="entry name" value="Rap1_C"/>
</dbReference>
<name>A0ABR1H2I4_9HYPO</name>
<keyword evidence="2 8" id="KW-0158">Chromosome</keyword>
<evidence type="ECO:0000256" key="6">
    <source>
        <dbReference type="ARBA" id="ARBA00023163"/>
    </source>
</evidence>
<evidence type="ECO:0000256" key="7">
    <source>
        <dbReference type="ARBA" id="ARBA00023242"/>
    </source>
</evidence>
<dbReference type="InterPro" id="IPR036431">
    <property type="entry name" value="ARID_dom_sf"/>
</dbReference>
<evidence type="ECO:0000256" key="4">
    <source>
        <dbReference type="ARBA" id="ARBA00023015"/>
    </source>
</evidence>
<keyword evidence="5" id="KW-0010">Activator</keyword>
<dbReference type="InterPro" id="IPR015010">
    <property type="entry name" value="TERF2IP_Myb"/>
</dbReference>
<feature type="compositionally biased region" description="Acidic residues" evidence="9">
    <location>
        <begin position="462"/>
        <end position="476"/>
    </location>
</feature>
<evidence type="ECO:0000313" key="12">
    <source>
        <dbReference type="Proteomes" id="UP001498476"/>
    </source>
</evidence>
<evidence type="ECO:0000256" key="5">
    <source>
        <dbReference type="ARBA" id="ARBA00023159"/>
    </source>
</evidence>
<dbReference type="InterPro" id="IPR038104">
    <property type="entry name" value="Rap1_C_sf"/>
</dbReference>
<dbReference type="PANTHER" id="PTHR16466">
    <property type="entry name" value="TELOMERE REPEAT-BINDING FACTOR 2-INTERACTING PROTEIN 1"/>
    <property type="match status" value="1"/>
</dbReference>